<organism evidence="1 2">
    <name type="scientific">Brachionus plicatilis</name>
    <name type="common">Marine rotifer</name>
    <name type="synonym">Brachionus muelleri</name>
    <dbReference type="NCBI Taxonomy" id="10195"/>
    <lineage>
        <taxon>Eukaryota</taxon>
        <taxon>Metazoa</taxon>
        <taxon>Spiralia</taxon>
        <taxon>Gnathifera</taxon>
        <taxon>Rotifera</taxon>
        <taxon>Eurotatoria</taxon>
        <taxon>Monogononta</taxon>
        <taxon>Pseudotrocha</taxon>
        <taxon>Ploima</taxon>
        <taxon>Brachionidae</taxon>
        <taxon>Brachionus</taxon>
    </lineage>
</organism>
<dbReference type="AlphaFoldDB" id="A0A3M7PBS5"/>
<keyword evidence="2" id="KW-1185">Reference proteome</keyword>
<evidence type="ECO:0000313" key="2">
    <source>
        <dbReference type="Proteomes" id="UP000276133"/>
    </source>
</evidence>
<dbReference type="Proteomes" id="UP000276133">
    <property type="component" value="Unassembled WGS sequence"/>
</dbReference>
<protein>
    <submittedName>
        <fullName evidence="1">Uncharacterized protein</fullName>
    </submittedName>
</protein>
<sequence length="110" mass="12377">MNLLNSLRRYKPHLLLHPPIHLTTIHLTTENFFLLGLASTTIPGPEADLCLRENDDVDLPEDVFDPADFELGELVTPPPPQDEQPIAEIMRKADTLYDTLLPIPDVDRGL</sequence>
<name>A0A3M7PBS5_BRAPC</name>
<reference evidence="1 2" key="1">
    <citation type="journal article" date="2018" name="Sci. Rep.">
        <title>Genomic signatures of local adaptation to the degree of environmental predictability in rotifers.</title>
        <authorList>
            <person name="Franch-Gras L."/>
            <person name="Hahn C."/>
            <person name="Garcia-Roger E.M."/>
            <person name="Carmona M.J."/>
            <person name="Serra M."/>
            <person name="Gomez A."/>
        </authorList>
    </citation>
    <scope>NUCLEOTIDE SEQUENCE [LARGE SCALE GENOMIC DNA]</scope>
    <source>
        <strain evidence="1">HYR1</strain>
    </source>
</reference>
<gene>
    <name evidence="1" type="ORF">BpHYR1_029309</name>
</gene>
<comment type="caution">
    <text evidence="1">The sequence shown here is derived from an EMBL/GenBank/DDBJ whole genome shotgun (WGS) entry which is preliminary data.</text>
</comment>
<dbReference type="EMBL" id="REGN01012299">
    <property type="protein sequence ID" value="RMZ96174.1"/>
    <property type="molecule type" value="Genomic_DNA"/>
</dbReference>
<evidence type="ECO:0000313" key="1">
    <source>
        <dbReference type="EMBL" id="RMZ96174.1"/>
    </source>
</evidence>
<accession>A0A3M7PBS5</accession>
<proteinExistence type="predicted"/>